<dbReference type="EMBL" id="MU274916">
    <property type="protein sequence ID" value="KAI0087874.1"/>
    <property type="molecule type" value="Genomic_DNA"/>
</dbReference>
<accession>A0ACB8U0W1</accession>
<organism evidence="1 2">
    <name type="scientific">Irpex rosettiformis</name>
    <dbReference type="NCBI Taxonomy" id="378272"/>
    <lineage>
        <taxon>Eukaryota</taxon>
        <taxon>Fungi</taxon>
        <taxon>Dikarya</taxon>
        <taxon>Basidiomycota</taxon>
        <taxon>Agaricomycotina</taxon>
        <taxon>Agaricomycetes</taxon>
        <taxon>Polyporales</taxon>
        <taxon>Irpicaceae</taxon>
        <taxon>Irpex</taxon>
    </lineage>
</organism>
<dbReference type="Proteomes" id="UP001055072">
    <property type="component" value="Unassembled WGS sequence"/>
</dbReference>
<keyword evidence="2" id="KW-1185">Reference proteome</keyword>
<sequence>KSDSETSEDEPPRRPKKTSIACHFCRARKLKCDGQPICGNCSKRQLACAYAP</sequence>
<name>A0ACB8U0W1_9APHY</name>
<gene>
    <name evidence="1" type="ORF">BDY19DRAFT_869913</name>
</gene>
<comment type="caution">
    <text evidence="1">The sequence shown here is derived from an EMBL/GenBank/DDBJ whole genome shotgun (WGS) entry which is preliminary data.</text>
</comment>
<proteinExistence type="predicted"/>
<protein>
    <submittedName>
        <fullName evidence="1">Uncharacterized protein</fullName>
    </submittedName>
</protein>
<feature type="non-terminal residue" evidence="1">
    <location>
        <position position="52"/>
    </location>
</feature>
<evidence type="ECO:0000313" key="1">
    <source>
        <dbReference type="EMBL" id="KAI0087874.1"/>
    </source>
</evidence>
<feature type="non-terminal residue" evidence="1">
    <location>
        <position position="1"/>
    </location>
</feature>
<evidence type="ECO:0000313" key="2">
    <source>
        <dbReference type="Proteomes" id="UP001055072"/>
    </source>
</evidence>
<reference evidence="1" key="1">
    <citation type="journal article" date="2021" name="Environ. Microbiol.">
        <title>Gene family expansions and transcriptome signatures uncover fungal adaptations to wood decay.</title>
        <authorList>
            <person name="Hage H."/>
            <person name="Miyauchi S."/>
            <person name="Viragh M."/>
            <person name="Drula E."/>
            <person name="Min B."/>
            <person name="Chaduli D."/>
            <person name="Navarro D."/>
            <person name="Favel A."/>
            <person name="Norest M."/>
            <person name="Lesage-Meessen L."/>
            <person name="Balint B."/>
            <person name="Merenyi Z."/>
            <person name="de Eugenio L."/>
            <person name="Morin E."/>
            <person name="Martinez A.T."/>
            <person name="Baldrian P."/>
            <person name="Stursova M."/>
            <person name="Martinez M.J."/>
            <person name="Novotny C."/>
            <person name="Magnuson J.K."/>
            <person name="Spatafora J.W."/>
            <person name="Maurice S."/>
            <person name="Pangilinan J."/>
            <person name="Andreopoulos W."/>
            <person name="LaButti K."/>
            <person name="Hundley H."/>
            <person name="Na H."/>
            <person name="Kuo A."/>
            <person name="Barry K."/>
            <person name="Lipzen A."/>
            <person name="Henrissat B."/>
            <person name="Riley R."/>
            <person name="Ahrendt S."/>
            <person name="Nagy L.G."/>
            <person name="Grigoriev I.V."/>
            <person name="Martin F."/>
            <person name="Rosso M.N."/>
        </authorList>
    </citation>
    <scope>NUCLEOTIDE SEQUENCE</scope>
    <source>
        <strain evidence="1">CBS 384.51</strain>
    </source>
</reference>